<proteinExistence type="predicted"/>
<evidence type="ECO:0000313" key="2">
    <source>
        <dbReference type="Proteomes" id="UP000814140"/>
    </source>
</evidence>
<dbReference type="Proteomes" id="UP000814140">
    <property type="component" value="Unassembled WGS sequence"/>
</dbReference>
<evidence type="ECO:0000313" key="1">
    <source>
        <dbReference type="EMBL" id="KAI0068172.1"/>
    </source>
</evidence>
<sequence length="1346" mass="147850">MGAAVGCRPRDGGSSRRASRCREMMCTCSVCCRRVGHAFNVYSLTLHEAAGRFDGWRDQEADPNESSRDRRMQVAVLASPILAHDLSIRSALPTCFRQTGRRTRHFHNCVTAPFPNKDRARFSPPSSVSSSFPPTLIIHTRILVLQRSFLLSLPLTLLLVFLFMRSKEQPPHRAWGTRFDALNSSSPSPSSDSSPQRQPMRESLPDGAEAPDFALAKARPVEDRASSGPSIFIGSLPTDIDHRELHHHLSVHLSAHATIKSIKTSCDSKGGVCAFVQCNDPEFTLRSLRSSAELFMGRRLRYEPARVQRSLLMSYRTPYRCDPSSSHLEKLEPATAMILYWKEPGAKCLSVAYNAEACQIESTLRSSVVSPASDARNGFEARRGLFLSPLRYDAETMHRIVRAFGGVESFSPPWDTAYTDNPGPDEYPHPHNVERSDGMEIGCWEVKFEHREHCVEAFRVLRNVPHLNVTWLPPPHVLYRSQRGQRPRTPITACLDRPHPDSRNADIVNNFQRRYTESGEQYVPNHLRTSTHVSSISMDAADFNTTAGTVGSSPSSRATSSGSPDSKTATGKSSAEATVLARQSIDRDWTVVQPPPTHLSFQPIQLESPSPKCGFPSPSALPPSLSRTIGNTPVESIGDTDGDEEPSPPGRESISLKSPLVYGSPTNWGDEMVEEDLRRAKQLQGPSVSQHLSNTCSATFPCTIGEALRNLVHADSPDQNLDCGELLPHVTTEDVAESVPSAEQVGSSLPASPSPPLGPPIKTFHPDVEKAMPIRSQDSGSDMELGGSHEDMPAADDVPPTPGSPEFVFPHINSHTAWNPVDPPAAPERRYSTADRSPVADYNDSRGRRYDPHTLFVGGLDPHGWSEDTIRTVFERYGRIVDLKFKRQDERKAAFAFVTFNSVEAAEHARIDQHNRVYDGREIRVQYREPNTRQPSWKSNVRGRGGRQTGHRQHSRPEFRYASGEGDTRSPFTVSVPGVQSIDLRSGLHTGESTIPSHPFPSRISPDGVIPLHHLRGPAVSPTTYSPVPNAPYYCGQPWYPLGYPFPAPYGHGYPAAYAAVAPGQPNSEAGAATPYGAYHQYSPYPPVLPMRSMSEQPSVPSQPAQPDALDARPPLQPMRYVEGEQGLVAVYAPDALEEYMSGKHQNQTDVPQGSASTHGAAKSWPQYPYPPFYSVSGTSGPFPPIYPPSAHEIGFGPPATFQAPPSPMLPPHMAHPMPAMLAASSNSTSPGQNILRHAPNFQQPERSHGPSKRHPRREYNHYTQDHPHRGHANIPGSMSTRTHIASRAVMQGHIAPVSMQNVADYSPADGIELYRSSDSSVGRPLRPSTSSPALLQVATSQEGHN</sequence>
<dbReference type="EMBL" id="MU277188">
    <property type="protein sequence ID" value="KAI0068172.1"/>
    <property type="molecule type" value="Genomic_DNA"/>
</dbReference>
<name>A0ACB8TID8_9AGAM</name>
<keyword evidence="2" id="KW-1185">Reference proteome</keyword>
<reference evidence="1" key="2">
    <citation type="journal article" date="2022" name="New Phytol.">
        <title>Evolutionary transition to the ectomycorrhizal habit in the genomes of a hyperdiverse lineage of mushroom-forming fungi.</title>
        <authorList>
            <person name="Looney B."/>
            <person name="Miyauchi S."/>
            <person name="Morin E."/>
            <person name="Drula E."/>
            <person name="Courty P.E."/>
            <person name="Kohler A."/>
            <person name="Kuo A."/>
            <person name="LaButti K."/>
            <person name="Pangilinan J."/>
            <person name="Lipzen A."/>
            <person name="Riley R."/>
            <person name="Andreopoulos W."/>
            <person name="He G."/>
            <person name="Johnson J."/>
            <person name="Nolan M."/>
            <person name="Tritt A."/>
            <person name="Barry K.W."/>
            <person name="Grigoriev I.V."/>
            <person name="Nagy L.G."/>
            <person name="Hibbett D."/>
            <person name="Henrissat B."/>
            <person name="Matheny P.B."/>
            <person name="Labbe J."/>
            <person name="Martin F.M."/>
        </authorList>
    </citation>
    <scope>NUCLEOTIDE SEQUENCE</scope>
    <source>
        <strain evidence="1">HHB10654</strain>
    </source>
</reference>
<reference evidence="1" key="1">
    <citation type="submission" date="2021-03" db="EMBL/GenBank/DDBJ databases">
        <authorList>
            <consortium name="DOE Joint Genome Institute"/>
            <person name="Ahrendt S."/>
            <person name="Looney B.P."/>
            <person name="Miyauchi S."/>
            <person name="Morin E."/>
            <person name="Drula E."/>
            <person name="Courty P.E."/>
            <person name="Chicoki N."/>
            <person name="Fauchery L."/>
            <person name="Kohler A."/>
            <person name="Kuo A."/>
            <person name="Labutti K."/>
            <person name="Pangilinan J."/>
            <person name="Lipzen A."/>
            <person name="Riley R."/>
            <person name="Andreopoulos W."/>
            <person name="He G."/>
            <person name="Johnson J."/>
            <person name="Barry K.W."/>
            <person name="Grigoriev I.V."/>
            <person name="Nagy L."/>
            <person name="Hibbett D."/>
            <person name="Henrissat B."/>
            <person name="Matheny P.B."/>
            <person name="Labbe J."/>
            <person name="Martin F."/>
        </authorList>
    </citation>
    <scope>NUCLEOTIDE SEQUENCE</scope>
    <source>
        <strain evidence="1">HHB10654</strain>
    </source>
</reference>
<accession>A0ACB8TID8</accession>
<protein>
    <submittedName>
        <fullName evidence="1">Uncharacterized protein</fullName>
    </submittedName>
</protein>
<organism evidence="1 2">
    <name type="scientific">Artomyces pyxidatus</name>
    <dbReference type="NCBI Taxonomy" id="48021"/>
    <lineage>
        <taxon>Eukaryota</taxon>
        <taxon>Fungi</taxon>
        <taxon>Dikarya</taxon>
        <taxon>Basidiomycota</taxon>
        <taxon>Agaricomycotina</taxon>
        <taxon>Agaricomycetes</taxon>
        <taxon>Russulales</taxon>
        <taxon>Auriscalpiaceae</taxon>
        <taxon>Artomyces</taxon>
    </lineage>
</organism>
<gene>
    <name evidence="1" type="ORF">BV25DRAFT_1818550</name>
</gene>
<comment type="caution">
    <text evidence="1">The sequence shown here is derived from an EMBL/GenBank/DDBJ whole genome shotgun (WGS) entry which is preliminary data.</text>
</comment>